<dbReference type="SUPFAM" id="SSF51735">
    <property type="entry name" value="NAD(P)-binding Rossmann-fold domains"/>
    <property type="match status" value="1"/>
</dbReference>
<dbReference type="InterPro" id="IPR036291">
    <property type="entry name" value="NAD(P)-bd_dom_sf"/>
</dbReference>
<evidence type="ECO:0000256" key="2">
    <source>
        <dbReference type="ARBA" id="ARBA00006484"/>
    </source>
</evidence>
<evidence type="ECO:0000256" key="3">
    <source>
        <dbReference type="ARBA" id="ARBA00022857"/>
    </source>
</evidence>
<organism evidence="6 7">
    <name type="scientific">Mycolicibacter kumamotonensis</name>
    <dbReference type="NCBI Taxonomy" id="354243"/>
    <lineage>
        <taxon>Bacteria</taxon>
        <taxon>Bacillati</taxon>
        <taxon>Actinomycetota</taxon>
        <taxon>Actinomycetes</taxon>
        <taxon>Mycobacteriales</taxon>
        <taxon>Mycobacteriaceae</taxon>
        <taxon>Mycolicibacter</taxon>
    </lineage>
</organism>
<dbReference type="PANTHER" id="PTHR42808:SF3">
    <property type="entry name" value="HYDROXYSTEROID DEHYDROGENASE-LIKE PROTEIN 2"/>
    <property type="match status" value="1"/>
</dbReference>
<keyword evidence="4" id="KW-0560">Oxidoreductase</keyword>
<evidence type="ECO:0000256" key="1">
    <source>
        <dbReference type="ARBA" id="ARBA00004275"/>
    </source>
</evidence>
<dbReference type="RefSeq" id="WP_084013983.1">
    <property type="nucleotide sequence ID" value="NZ_JAACYR010000014.1"/>
</dbReference>
<comment type="similarity">
    <text evidence="2">Belongs to the short-chain dehydrogenases/reductases (SDR) family.</text>
</comment>
<comment type="caution">
    <text evidence="6">The sequence shown here is derived from an EMBL/GenBank/DDBJ whole genome shotgun (WGS) entry which is preliminary data.</text>
</comment>
<dbReference type="OrthoDB" id="9810935at2"/>
<dbReference type="Pfam" id="PF00106">
    <property type="entry name" value="adh_short"/>
    <property type="match status" value="1"/>
</dbReference>
<dbReference type="Proteomes" id="UP000466523">
    <property type="component" value="Unassembled WGS sequence"/>
</dbReference>
<name>A0A7K3L8J0_9MYCO</name>
<proteinExistence type="inferred from homology"/>
<evidence type="ECO:0000256" key="4">
    <source>
        <dbReference type="ARBA" id="ARBA00023002"/>
    </source>
</evidence>
<dbReference type="FunFam" id="3.40.50.720:FF:000301">
    <property type="entry name" value="Hydroxysteroid dehydrogenase like 2"/>
    <property type="match status" value="1"/>
</dbReference>
<keyword evidence="5" id="KW-0576">Peroxisome</keyword>
<evidence type="ECO:0000256" key="5">
    <source>
        <dbReference type="ARBA" id="ARBA00023140"/>
    </source>
</evidence>
<dbReference type="Gene3D" id="3.40.50.720">
    <property type="entry name" value="NAD(P)-binding Rossmann-like Domain"/>
    <property type="match status" value="1"/>
</dbReference>
<sequence>MPTPGPLSGKTMFISGASRGIGLAIAKRAAADGANIALIAKTAEPHPKLPGTIYTAAAEIEDAGGQALPIVGDIRDGESVAAAVAATVERFGGIDMCVNNASAINLGSILEVPLKRFDLMNEIEVRGTYAVSQACIPHMIGRDNPHILTLSPPIRLEPEWLKPTAYMMAKFGMTLCALGMAEELREHQIASNTLWPRTLIATAAVQNLLGGDEAMARSRKPEVYADAAYAMLTRPAGSYTGNSALCEDVLLESGVTDLSVYDCVPGGDLGVDLWVDTVNPPGYVAP</sequence>
<evidence type="ECO:0000313" key="7">
    <source>
        <dbReference type="Proteomes" id="UP000466523"/>
    </source>
</evidence>
<dbReference type="NCBIfam" id="NF006133">
    <property type="entry name" value="PRK08278.1"/>
    <property type="match status" value="1"/>
</dbReference>
<evidence type="ECO:0000313" key="6">
    <source>
        <dbReference type="EMBL" id="NDJ88701.1"/>
    </source>
</evidence>
<dbReference type="EMBL" id="JAACYR010000014">
    <property type="protein sequence ID" value="NDJ88701.1"/>
    <property type="molecule type" value="Genomic_DNA"/>
</dbReference>
<accession>A0A7K3L8J0</accession>
<dbReference type="PANTHER" id="PTHR42808">
    <property type="entry name" value="HYDROXYSTEROID DEHYDROGENASE-LIKE PROTEIN 2"/>
    <property type="match status" value="1"/>
</dbReference>
<protein>
    <submittedName>
        <fullName evidence="6">NAD(P)-dependent oxidoreductase</fullName>
    </submittedName>
</protein>
<dbReference type="PRINTS" id="PR00081">
    <property type="entry name" value="GDHRDH"/>
</dbReference>
<keyword evidence="3" id="KW-0521">NADP</keyword>
<reference evidence="6 7" key="1">
    <citation type="submission" date="2020-01" db="EMBL/GenBank/DDBJ databases">
        <authorList>
            <person name="Sanchez-Estrada R."/>
            <person name="Gonzalez-Y-Merchand J.A."/>
            <person name="Rivera-Gutierrez S."/>
        </authorList>
    </citation>
    <scope>NUCLEOTIDE SEQUENCE [LARGE SCALE GENOMIC DNA]</scope>
    <source>
        <strain evidence="6 7">CST 7247</strain>
    </source>
</reference>
<gene>
    <name evidence="6" type="ORF">GWR20_05940</name>
</gene>
<comment type="subcellular location">
    <subcellularLocation>
        <location evidence="1">Peroxisome</location>
    </subcellularLocation>
</comment>
<dbReference type="InterPro" id="IPR002347">
    <property type="entry name" value="SDR_fam"/>
</dbReference>
<dbReference type="GO" id="GO:0016491">
    <property type="term" value="F:oxidoreductase activity"/>
    <property type="evidence" value="ECO:0007669"/>
    <property type="project" value="UniProtKB-KW"/>
</dbReference>
<dbReference type="AlphaFoldDB" id="A0A7K3L8J0"/>
<dbReference type="InterPro" id="IPR051935">
    <property type="entry name" value="HSDL2"/>
</dbReference>